<dbReference type="PANTHER" id="PTHR11610:SF178">
    <property type="entry name" value="LIPASE MEMBER H-A-LIKE PROTEIN"/>
    <property type="match status" value="1"/>
</dbReference>
<evidence type="ECO:0000313" key="7">
    <source>
        <dbReference type="Proteomes" id="UP001652626"/>
    </source>
</evidence>
<dbReference type="OrthoDB" id="199913at2759"/>
<dbReference type="Pfam" id="PF00151">
    <property type="entry name" value="Lipase"/>
    <property type="match status" value="1"/>
</dbReference>
<dbReference type="InterPro" id="IPR000734">
    <property type="entry name" value="TAG_lipase"/>
</dbReference>
<dbReference type="PANTHER" id="PTHR11610">
    <property type="entry name" value="LIPASE"/>
    <property type="match status" value="1"/>
</dbReference>
<feature type="chain" id="PRO_5045469054" evidence="5">
    <location>
        <begin position="21"/>
        <end position="298"/>
    </location>
</feature>
<dbReference type="InterPro" id="IPR029058">
    <property type="entry name" value="AB_hydrolase_fold"/>
</dbReference>
<evidence type="ECO:0000256" key="5">
    <source>
        <dbReference type="SAM" id="SignalP"/>
    </source>
</evidence>
<accession>A0A8B8IGI0</accession>
<dbReference type="PROSITE" id="PS51257">
    <property type="entry name" value="PROKAR_LIPOPROTEIN"/>
    <property type="match status" value="1"/>
</dbReference>
<feature type="domain" description="Lipase" evidence="6">
    <location>
        <begin position="19"/>
        <end position="268"/>
    </location>
</feature>
<name>A0A8B8IGI0_VANTA</name>
<evidence type="ECO:0000259" key="6">
    <source>
        <dbReference type="Pfam" id="PF00151"/>
    </source>
</evidence>
<keyword evidence="7" id="KW-1185">Reference proteome</keyword>
<dbReference type="Proteomes" id="UP001652626">
    <property type="component" value="Chromosome 10"/>
</dbReference>
<dbReference type="RefSeq" id="XP_026495427.2">
    <property type="nucleotide sequence ID" value="XM_026639642.2"/>
</dbReference>
<dbReference type="SUPFAM" id="SSF53474">
    <property type="entry name" value="alpha/beta-Hydrolases"/>
    <property type="match status" value="1"/>
</dbReference>
<dbReference type="GO" id="GO:0016298">
    <property type="term" value="F:lipase activity"/>
    <property type="evidence" value="ECO:0007669"/>
    <property type="project" value="InterPro"/>
</dbReference>
<dbReference type="GeneID" id="113400138"/>
<reference evidence="8" key="1">
    <citation type="submission" date="2025-08" db="UniProtKB">
        <authorList>
            <consortium name="RefSeq"/>
        </authorList>
    </citation>
    <scope>IDENTIFICATION</scope>
    <source>
        <tissue evidence="8">Whole body</tissue>
    </source>
</reference>
<sequence>MDKMNKILLVFAAAIIACQAVPISTKQGDFNRYFIYTSTNPRVPIEINANNITAESVSALLPTSNTTIIVHGHRGSGSTSLNPTVKDAFLRSENINVIVVDWSTFASQTYSVAAGAVPSVGAGLANVITALVNSSVTALETLHLVGFDLGAHVVGFAGRNLDGKVARITGLSPAAQNWGSNSQRINKNDALYVEIIHTDAVGILGHGIGDAVGDVDFFVNGGTGQPGCFLNNYCSHNRAWEVFAATLTNNHLFGNQCGNWLQVTLNTCRGYSIAMGNNDFNKLGSGMFRANTRRTYPF</sequence>
<organism evidence="7 8">
    <name type="scientific">Vanessa tameamea</name>
    <name type="common">Kamehameha butterfly</name>
    <dbReference type="NCBI Taxonomy" id="334116"/>
    <lineage>
        <taxon>Eukaryota</taxon>
        <taxon>Metazoa</taxon>
        <taxon>Ecdysozoa</taxon>
        <taxon>Arthropoda</taxon>
        <taxon>Hexapoda</taxon>
        <taxon>Insecta</taxon>
        <taxon>Pterygota</taxon>
        <taxon>Neoptera</taxon>
        <taxon>Endopterygota</taxon>
        <taxon>Lepidoptera</taxon>
        <taxon>Glossata</taxon>
        <taxon>Ditrysia</taxon>
        <taxon>Papilionoidea</taxon>
        <taxon>Nymphalidae</taxon>
        <taxon>Nymphalinae</taxon>
        <taxon>Vanessa</taxon>
    </lineage>
</organism>
<dbReference type="PRINTS" id="PR00821">
    <property type="entry name" value="TAGLIPASE"/>
</dbReference>
<evidence type="ECO:0000256" key="2">
    <source>
        <dbReference type="ARBA" id="ARBA00010701"/>
    </source>
</evidence>
<proteinExistence type="inferred from homology"/>
<evidence type="ECO:0000256" key="3">
    <source>
        <dbReference type="ARBA" id="ARBA00022525"/>
    </source>
</evidence>
<dbReference type="OMA" id="TIIVHGH"/>
<evidence type="ECO:0000313" key="8">
    <source>
        <dbReference type="RefSeq" id="XP_026495427.2"/>
    </source>
</evidence>
<keyword evidence="3" id="KW-0964">Secreted</keyword>
<dbReference type="InterPro" id="IPR013818">
    <property type="entry name" value="Lipase"/>
</dbReference>
<comment type="similarity">
    <text evidence="2 4">Belongs to the AB hydrolase superfamily. Lipase family.</text>
</comment>
<dbReference type="GO" id="GO:0016042">
    <property type="term" value="P:lipid catabolic process"/>
    <property type="evidence" value="ECO:0007669"/>
    <property type="project" value="TreeGrafter"/>
</dbReference>
<evidence type="ECO:0000256" key="4">
    <source>
        <dbReference type="RuleBase" id="RU004262"/>
    </source>
</evidence>
<evidence type="ECO:0000256" key="1">
    <source>
        <dbReference type="ARBA" id="ARBA00004613"/>
    </source>
</evidence>
<dbReference type="Gene3D" id="3.40.50.1820">
    <property type="entry name" value="alpha/beta hydrolase"/>
    <property type="match status" value="1"/>
</dbReference>
<protein>
    <submittedName>
        <fullName evidence="8">Pancreatic lipase-related protein 2-like</fullName>
    </submittedName>
</protein>
<keyword evidence="5" id="KW-0732">Signal</keyword>
<gene>
    <name evidence="8" type="primary">LOC113400138</name>
</gene>
<comment type="subcellular location">
    <subcellularLocation>
        <location evidence="1">Secreted</location>
    </subcellularLocation>
</comment>
<feature type="signal peptide" evidence="5">
    <location>
        <begin position="1"/>
        <end position="20"/>
    </location>
</feature>
<dbReference type="GO" id="GO:0005615">
    <property type="term" value="C:extracellular space"/>
    <property type="evidence" value="ECO:0007669"/>
    <property type="project" value="TreeGrafter"/>
</dbReference>
<dbReference type="AlphaFoldDB" id="A0A8B8IGI0"/>